<keyword evidence="12" id="KW-0961">Cell wall biogenesis/degradation</keyword>
<evidence type="ECO:0000256" key="3">
    <source>
        <dbReference type="ARBA" id="ARBA00004752"/>
    </source>
</evidence>
<dbReference type="AlphaFoldDB" id="A0A917APW0"/>
<evidence type="ECO:0000256" key="9">
    <source>
        <dbReference type="ARBA" id="ARBA00022984"/>
    </source>
</evidence>
<dbReference type="EMBL" id="BMFK01000001">
    <property type="protein sequence ID" value="GGE64740.1"/>
    <property type="molecule type" value="Genomic_DNA"/>
</dbReference>
<proteinExistence type="inferred from homology"/>
<dbReference type="Proteomes" id="UP000605259">
    <property type="component" value="Unassembled WGS sequence"/>
</dbReference>
<dbReference type="GO" id="GO:0071972">
    <property type="term" value="F:peptidoglycan L,D-transpeptidase activity"/>
    <property type="evidence" value="ECO:0007669"/>
    <property type="project" value="TreeGrafter"/>
</dbReference>
<evidence type="ECO:0000256" key="6">
    <source>
        <dbReference type="ARBA" id="ARBA00022475"/>
    </source>
</evidence>
<evidence type="ECO:0000256" key="11">
    <source>
        <dbReference type="ARBA" id="ARBA00023136"/>
    </source>
</evidence>
<evidence type="ECO:0000256" key="8">
    <source>
        <dbReference type="ARBA" id="ARBA00022960"/>
    </source>
</evidence>
<dbReference type="Gene3D" id="3.40.710.10">
    <property type="entry name" value="DD-peptidase/beta-lactamase superfamily"/>
    <property type="match status" value="1"/>
</dbReference>
<name>A0A917APW0_9BACI</name>
<evidence type="ECO:0000256" key="2">
    <source>
        <dbReference type="ARBA" id="ARBA00004236"/>
    </source>
</evidence>
<dbReference type="GO" id="GO:0005886">
    <property type="term" value="C:plasma membrane"/>
    <property type="evidence" value="ECO:0007669"/>
    <property type="project" value="UniProtKB-SubCell"/>
</dbReference>
<keyword evidence="7 15" id="KW-0812">Transmembrane</keyword>
<dbReference type="SUPFAM" id="SSF56601">
    <property type="entry name" value="beta-lactamase/transpeptidase-like"/>
    <property type="match status" value="1"/>
</dbReference>
<dbReference type="GO" id="GO:0008360">
    <property type="term" value="P:regulation of cell shape"/>
    <property type="evidence" value="ECO:0007669"/>
    <property type="project" value="UniProtKB-KW"/>
</dbReference>
<feature type="domain" description="Penicillin-binding protein transpeptidase" evidence="16">
    <location>
        <begin position="346"/>
        <end position="679"/>
    </location>
</feature>
<dbReference type="Gene3D" id="3.90.1310.10">
    <property type="entry name" value="Penicillin-binding protein 2a (Domain 2)"/>
    <property type="match status" value="1"/>
</dbReference>
<evidence type="ECO:0000256" key="5">
    <source>
        <dbReference type="ARBA" id="ARBA00012448"/>
    </source>
</evidence>
<keyword evidence="11 15" id="KW-0472">Membrane</keyword>
<dbReference type="InterPro" id="IPR036138">
    <property type="entry name" value="PBP_dimer_sf"/>
</dbReference>
<keyword evidence="10 15" id="KW-1133">Transmembrane helix</keyword>
<evidence type="ECO:0000256" key="10">
    <source>
        <dbReference type="ARBA" id="ARBA00022989"/>
    </source>
</evidence>
<dbReference type="GO" id="GO:0009252">
    <property type="term" value="P:peptidoglycan biosynthetic process"/>
    <property type="evidence" value="ECO:0007669"/>
    <property type="project" value="UniProtKB-KW"/>
</dbReference>
<dbReference type="Gene3D" id="1.10.10.1230">
    <property type="entry name" value="Penicillin-binding protein, N-terminal non-catalytic domain, head sub-domain"/>
    <property type="match status" value="1"/>
</dbReference>
<comment type="caution">
    <text evidence="18">The sequence shown here is derived from an EMBL/GenBank/DDBJ whole genome shotgun (WGS) entry which is preliminary data.</text>
</comment>
<evidence type="ECO:0000259" key="16">
    <source>
        <dbReference type="Pfam" id="PF00905"/>
    </source>
</evidence>
<dbReference type="Pfam" id="PF00905">
    <property type="entry name" value="Transpeptidase"/>
    <property type="match status" value="1"/>
</dbReference>
<evidence type="ECO:0000256" key="7">
    <source>
        <dbReference type="ARBA" id="ARBA00022692"/>
    </source>
</evidence>
<evidence type="ECO:0000256" key="14">
    <source>
        <dbReference type="SAM" id="MobiDB-lite"/>
    </source>
</evidence>
<organism evidence="18 19">
    <name type="scientific">Priestia taiwanensis</name>
    <dbReference type="NCBI Taxonomy" id="1347902"/>
    <lineage>
        <taxon>Bacteria</taxon>
        <taxon>Bacillati</taxon>
        <taxon>Bacillota</taxon>
        <taxon>Bacilli</taxon>
        <taxon>Bacillales</taxon>
        <taxon>Bacillaceae</taxon>
        <taxon>Priestia</taxon>
    </lineage>
</organism>
<keyword evidence="9" id="KW-0573">Peptidoglycan synthesis</keyword>
<dbReference type="InterPro" id="IPR005311">
    <property type="entry name" value="PBP_dimer"/>
</dbReference>
<feature type="transmembrane region" description="Helical" evidence="15">
    <location>
        <begin position="12"/>
        <end position="33"/>
    </location>
</feature>
<comment type="pathway">
    <text evidence="3">Cell wall biogenesis; peptidoglycan biosynthesis.</text>
</comment>
<feature type="region of interest" description="Disordered" evidence="14">
    <location>
        <begin position="692"/>
        <end position="711"/>
    </location>
</feature>
<dbReference type="Pfam" id="PF03717">
    <property type="entry name" value="PBP_dimer"/>
    <property type="match status" value="1"/>
</dbReference>
<comment type="subcellular location">
    <subcellularLocation>
        <location evidence="2">Cell membrane</location>
    </subcellularLocation>
    <subcellularLocation>
        <location evidence="1">Membrane</location>
        <topology evidence="1">Single-pass membrane protein</topology>
    </subcellularLocation>
</comment>
<keyword evidence="8" id="KW-0133">Cell shape</keyword>
<keyword evidence="19" id="KW-1185">Reference proteome</keyword>
<comment type="catalytic activity">
    <reaction evidence="13">
        <text>Preferential cleavage: (Ac)2-L-Lys-D-Ala-|-D-Ala. Also transpeptidation of peptidyl-alanyl moieties that are N-acyl substituents of D-alanine.</text>
        <dbReference type="EC" id="3.4.16.4"/>
    </reaction>
</comment>
<dbReference type="PANTHER" id="PTHR30627:SF2">
    <property type="entry name" value="PEPTIDOGLYCAN D,D-TRANSPEPTIDASE MRDA"/>
    <property type="match status" value="1"/>
</dbReference>
<dbReference type="GO" id="GO:0009002">
    <property type="term" value="F:serine-type D-Ala-D-Ala carboxypeptidase activity"/>
    <property type="evidence" value="ECO:0007669"/>
    <property type="project" value="UniProtKB-EC"/>
</dbReference>
<comment type="similarity">
    <text evidence="4">Belongs to the transpeptidase family.</text>
</comment>
<evidence type="ECO:0000256" key="12">
    <source>
        <dbReference type="ARBA" id="ARBA00023316"/>
    </source>
</evidence>
<evidence type="ECO:0000256" key="13">
    <source>
        <dbReference type="ARBA" id="ARBA00034000"/>
    </source>
</evidence>
<dbReference type="SUPFAM" id="SSF56519">
    <property type="entry name" value="Penicillin binding protein dimerisation domain"/>
    <property type="match status" value="1"/>
</dbReference>
<gene>
    <name evidence="18" type="ORF">GCM10007140_13700</name>
</gene>
<evidence type="ECO:0000256" key="1">
    <source>
        <dbReference type="ARBA" id="ARBA00004167"/>
    </source>
</evidence>
<evidence type="ECO:0000313" key="18">
    <source>
        <dbReference type="EMBL" id="GGE64740.1"/>
    </source>
</evidence>
<dbReference type="GO" id="GO:0071555">
    <property type="term" value="P:cell wall organization"/>
    <property type="evidence" value="ECO:0007669"/>
    <property type="project" value="UniProtKB-KW"/>
</dbReference>
<dbReference type="RefSeq" id="WP_188387633.1">
    <property type="nucleotide sequence ID" value="NZ_BMFK01000001.1"/>
</dbReference>
<dbReference type="InterPro" id="IPR012338">
    <property type="entry name" value="Beta-lactam/transpept-like"/>
</dbReference>
<dbReference type="PANTHER" id="PTHR30627">
    <property type="entry name" value="PEPTIDOGLYCAN D,D-TRANSPEPTIDASE"/>
    <property type="match status" value="1"/>
</dbReference>
<keyword evidence="6" id="KW-1003">Cell membrane</keyword>
<sequence length="711" mass="80165">MQKIKSKNHITSRLNILFLIVFLLFSVLIVQLVSVQIVKNEEFEKEVARQENSTVSLSVPRGKIYDRNGKIVVDNTQQRAITYTRYKNVGNEDMLKTAEKLAEYIDVKTDKIPLRDKKDFWIMTRDKEGDKLVSKEEIKTFQAQKKEESEIYDIKLSRVTEDNLQEIQGEELQVVEIFRRMKSGYKMTPQMIKNEDVTDREFAIVSEKLEELSGVDVISDWTRSYPNGDTLRSVLGNVSKEGEGLPDDQLDYYLALGYNRNDRVGKSYIERQYEDVLHGKKAKVKTILDQTGKKVIDTEVIYKGKQGDNLNLAFDADLQKAVEEIITEEMEKYKGMAGYDLMDRSFVVMMDPYTGEILSMAGKKLVKKEDRSTEIQDYALGAMNSAYEMGSVVKGATILAGLQTGAISETETFNDEPIWLKGNPKEKKSWTGGIGTVNAEQALAVSSNSYMFKAVIKMLGLNYSKDMSLPFENINNGKNIFDTLRYYFNQFGLGVTTGIDLPNETIGIKGKDDLPGLSLDFGIGQYDTYTALQLAQYISTIANGGYRMKPQIVKSITEANNNPESNSERILESIEPVVLNRIDMLPEHIQKIQRGFEMVADSPRGTAYRVFGKYKPEEKPALKTGTAQAFVNGIETYNYTLVGYAPSDKPEIAFSVVVPSVRQTNQSSGMSLDVGKRILDKYFELKKARGLNGKLSNEENGNESEESSSNE</sequence>
<protein>
    <recommendedName>
        <fullName evidence="5">serine-type D-Ala-D-Ala carboxypeptidase</fullName>
        <ecNumber evidence="5">3.4.16.4</ecNumber>
    </recommendedName>
</protein>
<dbReference type="InterPro" id="IPR001460">
    <property type="entry name" value="PCN-bd_Tpept"/>
</dbReference>
<dbReference type="EC" id="3.4.16.4" evidence="5"/>
<reference evidence="18" key="2">
    <citation type="submission" date="2020-09" db="EMBL/GenBank/DDBJ databases">
        <authorList>
            <person name="Sun Q."/>
            <person name="Zhou Y."/>
        </authorList>
    </citation>
    <scope>NUCLEOTIDE SEQUENCE</scope>
    <source>
        <strain evidence="18">CGMCC 1.12698</strain>
    </source>
</reference>
<dbReference type="GO" id="GO:0008658">
    <property type="term" value="F:penicillin binding"/>
    <property type="evidence" value="ECO:0007669"/>
    <property type="project" value="InterPro"/>
</dbReference>
<accession>A0A917APW0</accession>
<evidence type="ECO:0000259" key="17">
    <source>
        <dbReference type="Pfam" id="PF03717"/>
    </source>
</evidence>
<evidence type="ECO:0000256" key="15">
    <source>
        <dbReference type="SAM" id="Phobius"/>
    </source>
</evidence>
<feature type="compositionally biased region" description="Acidic residues" evidence="14">
    <location>
        <begin position="700"/>
        <end position="711"/>
    </location>
</feature>
<reference evidence="18" key="1">
    <citation type="journal article" date="2014" name="Int. J. Syst. Evol. Microbiol.">
        <title>Complete genome sequence of Corynebacterium casei LMG S-19264T (=DSM 44701T), isolated from a smear-ripened cheese.</title>
        <authorList>
            <consortium name="US DOE Joint Genome Institute (JGI-PGF)"/>
            <person name="Walter F."/>
            <person name="Albersmeier A."/>
            <person name="Kalinowski J."/>
            <person name="Ruckert C."/>
        </authorList>
    </citation>
    <scope>NUCLEOTIDE SEQUENCE</scope>
    <source>
        <strain evidence="18">CGMCC 1.12698</strain>
    </source>
</reference>
<feature type="domain" description="Penicillin-binding protein dimerisation" evidence="17">
    <location>
        <begin position="58"/>
        <end position="294"/>
    </location>
</feature>
<evidence type="ECO:0000256" key="4">
    <source>
        <dbReference type="ARBA" id="ARBA00007171"/>
    </source>
</evidence>
<evidence type="ECO:0000313" key="19">
    <source>
        <dbReference type="Proteomes" id="UP000605259"/>
    </source>
</evidence>
<dbReference type="InterPro" id="IPR050515">
    <property type="entry name" value="Beta-lactam/transpept"/>
</dbReference>